<dbReference type="PANTHER" id="PTHR23113:SF368">
    <property type="entry name" value="CELL DIVISION CONTROL PROTEIN 25"/>
    <property type="match status" value="1"/>
</dbReference>
<evidence type="ECO:0000256" key="2">
    <source>
        <dbReference type="PROSITE-ProRule" id="PRU00168"/>
    </source>
</evidence>
<dbReference type="GO" id="GO:0007265">
    <property type="term" value="P:Ras protein signal transduction"/>
    <property type="evidence" value="ECO:0007669"/>
    <property type="project" value="TreeGrafter"/>
</dbReference>
<dbReference type="Pfam" id="PF00617">
    <property type="entry name" value="RasGEF"/>
    <property type="match status" value="1"/>
</dbReference>
<dbReference type="GO" id="GO:0005085">
    <property type="term" value="F:guanyl-nucleotide exchange factor activity"/>
    <property type="evidence" value="ECO:0007669"/>
    <property type="project" value="UniProtKB-KW"/>
</dbReference>
<evidence type="ECO:0000313" key="6">
    <source>
        <dbReference type="WBParaSite" id="Pan_g10461.t1"/>
    </source>
</evidence>
<dbReference type="Gene3D" id="1.10.840.10">
    <property type="entry name" value="Ras guanine-nucleotide exchange factors catalytic domain"/>
    <property type="match status" value="1"/>
</dbReference>
<sequence>MKVHHHQLFHNPAEPSTSDSNSLVDADDLEVIVFKDAPEPVIMLPVTFDLLKMKPEDIAAQITLEDLPIFRNITATELETGAWTNQKTKYSDAPYVTGMTLRFNLICHWVQREILSSDKVAYRASLIEYFIKVAKKLLDMNNIHASFAVVSALLCQSIFRLKLTWNKVGRSDKQTFDKLTKLFSAENNWQNLREHTDTRKSPCIPHLGVYLTDLLFVKDAMKRRNTPLLLGEKGRHEMTMDAIIRSIASFQDSVYPFNEDPAIKAYLMSMCSDRDGIKAEAASLYKRSLEVEPDDPMSLAVPSASTPRRSSMSRLSHFSIRRKSSTPIPPETPTSCIPAHVRAKALCASARSATTRFVKGHKKTRSSGDADGCLGIDNTAFSHNDPEPTSSNNAASVDSLDHILNSSVLPEPLPEGNSVDSALYRRRSSNVCPEIFRMLKPRRSSSIHSNRRSEIKDMWYFLRHGEFPVDEEDQGYPFESFPVEMTGVLHRSLVRTSKKKPVLIRYSNRMYVELRGPFIVEYERKTIPLVARFPRELFKAKPRRILDLRINHFWTATHADGSNSFEMHDRRTGCVVAYRCDAPSEAELWTNALCRIMSDDREVDEHF</sequence>
<evidence type="ECO:0000256" key="3">
    <source>
        <dbReference type="SAM" id="MobiDB-lite"/>
    </source>
</evidence>
<dbReference type="SUPFAM" id="SSF48366">
    <property type="entry name" value="Ras GEF"/>
    <property type="match status" value="1"/>
</dbReference>
<reference evidence="6" key="2">
    <citation type="submission" date="2020-10" db="UniProtKB">
        <authorList>
            <consortium name="WormBaseParasite"/>
        </authorList>
    </citation>
    <scope>IDENTIFICATION</scope>
</reference>
<dbReference type="GO" id="GO:0005886">
    <property type="term" value="C:plasma membrane"/>
    <property type="evidence" value="ECO:0007669"/>
    <property type="project" value="TreeGrafter"/>
</dbReference>
<dbReference type="SMART" id="SM00147">
    <property type="entry name" value="RasGEF"/>
    <property type="match status" value="1"/>
</dbReference>
<feature type="region of interest" description="Disordered" evidence="3">
    <location>
        <begin position="295"/>
        <end position="335"/>
    </location>
</feature>
<dbReference type="InterPro" id="IPR036964">
    <property type="entry name" value="RASGEF_cat_dom_sf"/>
</dbReference>
<feature type="region of interest" description="Disordered" evidence="3">
    <location>
        <begin position="1"/>
        <end position="22"/>
    </location>
</feature>
<evidence type="ECO:0000313" key="5">
    <source>
        <dbReference type="Proteomes" id="UP000492821"/>
    </source>
</evidence>
<evidence type="ECO:0000259" key="4">
    <source>
        <dbReference type="PROSITE" id="PS50009"/>
    </source>
</evidence>
<evidence type="ECO:0000256" key="1">
    <source>
        <dbReference type="ARBA" id="ARBA00022658"/>
    </source>
</evidence>
<dbReference type="InterPro" id="IPR023578">
    <property type="entry name" value="Ras_GEF_dom_sf"/>
</dbReference>
<protein>
    <submittedName>
        <fullName evidence="6">Ras-GEF domain-containing protein</fullName>
    </submittedName>
</protein>
<dbReference type="Proteomes" id="UP000492821">
    <property type="component" value="Unassembled WGS sequence"/>
</dbReference>
<keyword evidence="1 2" id="KW-0344">Guanine-nucleotide releasing factor</keyword>
<dbReference type="WBParaSite" id="Pan_g10461.t1">
    <property type="protein sequence ID" value="Pan_g10461.t1"/>
    <property type="gene ID" value="Pan_g10461"/>
</dbReference>
<dbReference type="PROSITE" id="PS50009">
    <property type="entry name" value="RASGEF_CAT"/>
    <property type="match status" value="1"/>
</dbReference>
<accession>A0A7E4UMA4</accession>
<name>A0A7E4UMA4_PANRE</name>
<feature type="domain" description="Ras-GEF" evidence="4">
    <location>
        <begin position="54"/>
        <end position="294"/>
    </location>
</feature>
<keyword evidence="5" id="KW-1185">Reference proteome</keyword>
<dbReference type="InterPro" id="IPR008937">
    <property type="entry name" value="Ras-like_GEF"/>
</dbReference>
<reference evidence="5" key="1">
    <citation type="journal article" date="2013" name="Genetics">
        <title>The draft genome and transcriptome of Panagrellus redivivus are shaped by the harsh demands of a free-living lifestyle.</title>
        <authorList>
            <person name="Srinivasan J."/>
            <person name="Dillman A.R."/>
            <person name="Macchietto M.G."/>
            <person name="Heikkinen L."/>
            <person name="Lakso M."/>
            <person name="Fracchia K.M."/>
            <person name="Antoshechkin I."/>
            <person name="Mortazavi A."/>
            <person name="Wong G."/>
            <person name="Sternberg P.W."/>
        </authorList>
    </citation>
    <scope>NUCLEOTIDE SEQUENCE [LARGE SCALE GENOMIC DNA]</scope>
    <source>
        <strain evidence="5">MT8872</strain>
    </source>
</reference>
<proteinExistence type="predicted"/>
<dbReference type="InterPro" id="IPR011993">
    <property type="entry name" value="PH-like_dom_sf"/>
</dbReference>
<dbReference type="InterPro" id="IPR001895">
    <property type="entry name" value="RASGEF_cat_dom"/>
</dbReference>
<dbReference type="Gene3D" id="2.30.29.30">
    <property type="entry name" value="Pleckstrin-homology domain (PH domain)/Phosphotyrosine-binding domain (PTB)"/>
    <property type="match status" value="1"/>
</dbReference>
<feature type="compositionally biased region" description="Polar residues" evidence="3">
    <location>
        <begin position="303"/>
        <end position="316"/>
    </location>
</feature>
<dbReference type="PANTHER" id="PTHR23113">
    <property type="entry name" value="GUANINE NUCLEOTIDE EXCHANGE FACTOR"/>
    <property type="match status" value="1"/>
</dbReference>
<organism evidence="5 6">
    <name type="scientific">Panagrellus redivivus</name>
    <name type="common">Microworm</name>
    <dbReference type="NCBI Taxonomy" id="6233"/>
    <lineage>
        <taxon>Eukaryota</taxon>
        <taxon>Metazoa</taxon>
        <taxon>Ecdysozoa</taxon>
        <taxon>Nematoda</taxon>
        <taxon>Chromadorea</taxon>
        <taxon>Rhabditida</taxon>
        <taxon>Tylenchina</taxon>
        <taxon>Panagrolaimomorpha</taxon>
        <taxon>Panagrolaimoidea</taxon>
        <taxon>Panagrolaimidae</taxon>
        <taxon>Panagrellus</taxon>
    </lineage>
</organism>
<dbReference type="AlphaFoldDB" id="A0A7E4UMA4"/>